<feature type="domain" description="N-acetyltransferase" evidence="1">
    <location>
        <begin position="2"/>
        <end position="140"/>
    </location>
</feature>
<dbReference type="RefSeq" id="WP_215436667.1">
    <property type="nucleotide sequence ID" value="NZ_AP025943.1"/>
</dbReference>
<keyword evidence="3" id="KW-1185">Reference proteome</keyword>
<dbReference type="Pfam" id="PF13302">
    <property type="entry name" value="Acetyltransf_3"/>
    <property type="match status" value="1"/>
</dbReference>
<dbReference type="EMBL" id="AP025943">
    <property type="protein sequence ID" value="BDL43775.1"/>
    <property type="molecule type" value="Genomic_DNA"/>
</dbReference>
<dbReference type="PANTHER" id="PTHR43415">
    <property type="entry name" value="SPERMIDINE N(1)-ACETYLTRANSFERASE"/>
    <property type="match status" value="1"/>
</dbReference>
<evidence type="ECO:0000259" key="1">
    <source>
        <dbReference type="Pfam" id="PF13302"/>
    </source>
</evidence>
<dbReference type="Gene3D" id="3.40.630.30">
    <property type="match status" value="1"/>
</dbReference>
<dbReference type="Proteomes" id="UP001062263">
    <property type="component" value="Chromosome"/>
</dbReference>
<sequence length="165" mass="19335">MRLRLVNVSDVDEAMRAQLRVWRNSDMVSPFFLLDQVTEEQHSAWLEKNVRGENACACVIYAHQVPLGLVYLPWFDRESRQGEIGIYIYNRDFQELRPASFAYEGMMDVAAKDLGLKRLCARILEDNAKSVHFHERMRFKFSPEDTGECVKNGERKRVLMYVKDL</sequence>
<dbReference type="InterPro" id="IPR000182">
    <property type="entry name" value="GNAT_dom"/>
</dbReference>
<evidence type="ECO:0000313" key="3">
    <source>
        <dbReference type="Proteomes" id="UP001062263"/>
    </source>
</evidence>
<accession>A0ABN6QLW6</accession>
<name>A0ABN6QLW6_9BACT</name>
<dbReference type="InterPro" id="IPR016181">
    <property type="entry name" value="Acyl_CoA_acyltransferase"/>
</dbReference>
<proteinExistence type="predicted"/>
<reference evidence="2" key="1">
    <citation type="submission" date="2022-06" db="EMBL/GenBank/DDBJ databases">
        <title>Akkermansia biwalacus sp. nov., an anaerobic mucin-degrading bacterium isolated from human intestine.</title>
        <authorList>
            <person name="Kobayashi Y."/>
            <person name="Inoue S."/>
            <person name="Kawahara T."/>
            <person name="Kohda N."/>
        </authorList>
    </citation>
    <scope>NUCLEOTIDE SEQUENCE</scope>
    <source>
        <strain evidence="2">WON2089</strain>
    </source>
</reference>
<dbReference type="PANTHER" id="PTHR43415:SF3">
    <property type="entry name" value="GNAT-FAMILY ACETYLTRANSFERASE"/>
    <property type="match status" value="1"/>
</dbReference>
<evidence type="ECO:0000313" key="2">
    <source>
        <dbReference type="EMBL" id="BDL43775.1"/>
    </source>
</evidence>
<organism evidence="2 3">
    <name type="scientific">Akkermansia biwaensis</name>
    <dbReference type="NCBI Taxonomy" id="2946555"/>
    <lineage>
        <taxon>Bacteria</taxon>
        <taxon>Pseudomonadati</taxon>
        <taxon>Verrucomicrobiota</taxon>
        <taxon>Verrucomicrobiia</taxon>
        <taxon>Verrucomicrobiales</taxon>
        <taxon>Akkermansiaceae</taxon>
        <taxon>Akkermansia</taxon>
    </lineage>
</organism>
<protein>
    <recommendedName>
        <fullName evidence="1">N-acetyltransferase domain-containing protein</fullName>
    </recommendedName>
</protein>
<dbReference type="SUPFAM" id="SSF55729">
    <property type="entry name" value="Acyl-CoA N-acyltransferases (Nat)"/>
    <property type="match status" value="1"/>
</dbReference>
<gene>
    <name evidence="2" type="ORF">Abiwalacus_13490</name>
</gene>